<organism evidence="2 3">
    <name type="scientific">Triticum urartu</name>
    <name type="common">Red wild einkorn</name>
    <name type="synonym">Crithodium urartu</name>
    <dbReference type="NCBI Taxonomy" id="4572"/>
    <lineage>
        <taxon>Eukaryota</taxon>
        <taxon>Viridiplantae</taxon>
        <taxon>Streptophyta</taxon>
        <taxon>Embryophyta</taxon>
        <taxon>Tracheophyta</taxon>
        <taxon>Spermatophyta</taxon>
        <taxon>Magnoliopsida</taxon>
        <taxon>Liliopsida</taxon>
        <taxon>Poales</taxon>
        <taxon>Poaceae</taxon>
        <taxon>BOP clade</taxon>
        <taxon>Pooideae</taxon>
        <taxon>Triticodae</taxon>
        <taxon>Triticeae</taxon>
        <taxon>Triticinae</taxon>
        <taxon>Triticum</taxon>
    </lineage>
</organism>
<keyword evidence="3" id="KW-1185">Reference proteome</keyword>
<protein>
    <recommendedName>
        <fullName evidence="1">Integrase catalytic domain-containing protein</fullName>
    </recommendedName>
</protein>
<dbReference type="GO" id="GO:0015074">
    <property type="term" value="P:DNA integration"/>
    <property type="evidence" value="ECO:0007669"/>
    <property type="project" value="InterPro"/>
</dbReference>
<dbReference type="Proteomes" id="UP000015106">
    <property type="component" value="Chromosome 1"/>
</dbReference>
<reference evidence="2" key="3">
    <citation type="submission" date="2022-06" db="UniProtKB">
        <authorList>
            <consortium name="EnsemblPlants"/>
        </authorList>
    </citation>
    <scope>IDENTIFICATION</scope>
</reference>
<reference evidence="3" key="1">
    <citation type="journal article" date="2013" name="Nature">
        <title>Draft genome of the wheat A-genome progenitor Triticum urartu.</title>
        <authorList>
            <person name="Ling H.Q."/>
            <person name="Zhao S."/>
            <person name="Liu D."/>
            <person name="Wang J."/>
            <person name="Sun H."/>
            <person name="Zhang C."/>
            <person name="Fan H."/>
            <person name="Li D."/>
            <person name="Dong L."/>
            <person name="Tao Y."/>
            <person name="Gao C."/>
            <person name="Wu H."/>
            <person name="Li Y."/>
            <person name="Cui Y."/>
            <person name="Guo X."/>
            <person name="Zheng S."/>
            <person name="Wang B."/>
            <person name="Yu K."/>
            <person name="Liang Q."/>
            <person name="Yang W."/>
            <person name="Lou X."/>
            <person name="Chen J."/>
            <person name="Feng M."/>
            <person name="Jian J."/>
            <person name="Zhang X."/>
            <person name="Luo G."/>
            <person name="Jiang Y."/>
            <person name="Liu J."/>
            <person name="Wang Z."/>
            <person name="Sha Y."/>
            <person name="Zhang B."/>
            <person name="Wu H."/>
            <person name="Tang D."/>
            <person name="Shen Q."/>
            <person name="Xue P."/>
            <person name="Zou S."/>
            <person name="Wang X."/>
            <person name="Liu X."/>
            <person name="Wang F."/>
            <person name="Yang Y."/>
            <person name="An X."/>
            <person name="Dong Z."/>
            <person name="Zhang K."/>
            <person name="Zhang X."/>
            <person name="Luo M.C."/>
            <person name="Dvorak J."/>
            <person name="Tong Y."/>
            <person name="Wang J."/>
            <person name="Yang H."/>
            <person name="Li Z."/>
            <person name="Wang D."/>
            <person name="Zhang A."/>
            <person name="Wang J."/>
        </authorList>
    </citation>
    <scope>NUCLEOTIDE SEQUENCE</scope>
    <source>
        <strain evidence="3">cv. G1812</strain>
    </source>
</reference>
<name>A0A8R7NYH1_TRIUA</name>
<dbReference type="InterPro" id="IPR001584">
    <property type="entry name" value="Integrase_cat-core"/>
</dbReference>
<dbReference type="Gene3D" id="3.30.420.10">
    <property type="entry name" value="Ribonuclease H-like superfamily/Ribonuclease H"/>
    <property type="match status" value="1"/>
</dbReference>
<dbReference type="AlphaFoldDB" id="A0A8R7NYH1"/>
<dbReference type="Gramene" id="TuG1812G0100000860.01.T01">
    <property type="protein sequence ID" value="TuG1812G0100000860.01.T01.cds266113"/>
    <property type="gene ID" value="TuG1812G0100000860.01"/>
</dbReference>
<accession>A0A8R7NYH1</accession>
<evidence type="ECO:0000259" key="1">
    <source>
        <dbReference type="PROSITE" id="PS50994"/>
    </source>
</evidence>
<proteinExistence type="predicted"/>
<dbReference type="PROSITE" id="PS50994">
    <property type="entry name" value="INTEGRASE"/>
    <property type="match status" value="1"/>
</dbReference>
<dbReference type="InterPro" id="IPR036397">
    <property type="entry name" value="RNaseH_sf"/>
</dbReference>
<reference evidence="2" key="2">
    <citation type="submission" date="2018-03" db="EMBL/GenBank/DDBJ databases">
        <title>The Triticum urartu genome reveals the dynamic nature of wheat genome evolution.</title>
        <authorList>
            <person name="Ling H."/>
            <person name="Ma B."/>
            <person name="Shi X."/>
            <person name="Liu H."/>
            <person name="Dong L."/>
            <person name="Sun H."/>
            <person name="Cao Y."/>
            <person name="Gao Q."/>
            <person name="Zheng S."/>
            <person name="Li Y."/>
            <person name="Yu Y."/>
            <person name="Du H."/>
            <person name="Qi M."/>
            <person name="Li Y."/>
            <person name="Yu H."/>
            <person name="Cui Y."/>
            <person name="Wang N."/>
            <person name="Chen C."/>
            <person name="Wu H."/>
            <person name="Zhao Y."/>
            <person name="Zhang J."/>
            <person name="Li Y."/>
            <person name="Zhou W."/>
            <person name="Zhang B."/>
            <person name="Hu W."/>
            <person name="Eijk M."/>
            <person name="Tang J."/>
            <person name="Witsenboer H."/>
            <person name="Zhao S."/>
            <person name="Li Z."/>
            <person name="Zhang A."/>
            <person name="Wang D."/>
            <person name="Liang C."/>
        </authorList>
    </citation>
    <scope>NUCLEOTIDE SEQUENCE [LARGE SCALE GENOMIC DNA]</scope>
    <source>
        <strain evidence="2">cv. G1812</strain>
    </source>
</reference>
<feature type="domain" description="Integrase catalytic" evidence="1">
    <location>
        <begin position="1"/>
        <end position="78"/>
    </location>
</feature>
<dbReference type="InterPro" id="IPR012337">
    <property type="entry name" value="RNaseH-like_sf"/>
</dbReference>
<evidence type="ECO:0000313" key="2">
    <source>
        <dbReference type="EnsemblPlants" id="TuG1812G0100000860.01.T01.cds266113"/>
    </source>
</evidence>
<evidence type="ECO:0000313" key="3">
    <source>
        <dbReference type="Proteomes" id="UP000015106"/>
    </source>
</evidence>
<dbReference type="SUPFAM" id="SSF53098">
    <property type="entry name" value="Ribonuclease H-like"/>
    <property type="match status" value="1"/>
</dbReference>
<dbReference type="EnsemblPlants" id="TuG1812G0100000860.01.T01">
    <property type="protein sequence ID" value="TuG1812G0100000860.01.T01.cds266113"/>
    <property type="gene ID" value="TuG1812G0100000860.01"/>
</dbReference>
<sequence length="78" mass="8925">MAWTRLSMDFIEGLPKFEGKEVIFVVVDRLTKFAHFLPLSHPFNVKSVAQVFIDNVIKLHGPPIAIVSDRDRIFTSQL</sequence>
<dbReference type="PANTHER" id="PTHR35046">
    <property type="entry name" value="ZINC KNUCKLE (CCHC-TYPE) FAMILY PROTEIN"/>
    <property type="match status" value="1"/>
</dbReference>
<dbReference type="GO" id="GO:0003676">
    <property type="term" value="F:nucleic acid binding"/>
    <property type="evidence" value="ECO:0007669"/>
    <property type="project" value="InterPro"/>
</dbReference>
<dbReference type="PANTHER" id="PTHR35046:SF18">
    <property type="entry name" value="RNA-DIRECTED DNA POLYMERASE"/>
    <property type="match status" value="1"/>
</dbReference>